<organism evidence="2">
    <name type="scientific">Gaeumannomyces tritici (strain R3-111a-1)</name>
    <name type="common">Wheat and barley take-all root rot fungus</name>
    <name type="synonym">Gaeumannomyces graminis var. tritici</name>
    <dbReference type="NCBI Taxonomy" id="644352"/>
    <lineage>
        <taxon>Eukaryota</taxon>
        <taxon>Fungi</taxon>
        <taxon>Dikarya</taxon>
        <taxon>Ascomycota</taxon>
        <taxon>Pezizomycotina</taxon>
        <taxon>Sordariomycetes</taxon>
        <taxon>Sordariomycetidae</taxon>
        <taxon>Magnaporthales</taxon>
        <taxon>Magnaporthaceae</taxon>
        <taxon>Gaeumannomyces</taxon>
    </lineage>
</organism>
<dbReference type="SUPFAM" id="SSF81383">
    <property type="entry name" value="F-box domain"/>
    <property type="match status" value="1"/>
</dbReference>
<reference evidence="2" key="2">
    <citation type="submission" date="2010-07" db="EMBL/GenBank/DDBJ databases">
        <authorList>
            <consortium name="The Broad Institute Genome Sequencing Platform"/>
            <consortium name="Broad Institute Genome Sequencing Center for Infectious Disease"/>
            <person name="Ma L.-J."/>
            <person name="Dead R."/>
            <person name="Young S."/>
            <person name="Zeng Q."/>
            <person name="Koehrsen M."/>
            <person name="Alvarado L."/>
            <person name="Berlin A."/>
            <person name="Chapman S.B."/>
            <person name="Chen Z."/>
            <person name="Freedman E."/>
            <person name="Gellesch M."/>
            <person name="Goldberg J."/>
            <person name="Griggs A."/>
            <person name="Gujja S."/>
            <person name="Heilman E.R."/>
            <person name="Heiman D."/>
            <person name="Hepburn T."/>
            <person name="Howarth C."/>
            <person name="Jen D."/>
            <person name="Larson L."/>
            <person name="Mehta T."/>
            <person name="Neiman D."/>
            <person name="Pearson M."/>
            <person name="Roberts A."/>
            <person name="Saif S."/>
            <person name="Shea T."/>
            <person name="Shenoy N."/>
            <person name="Sisk P."/>
            <person name="Stolte C."/>
            <person name="Sykes S."/>
            <person name="Walk T."/>
            <person name="White J."/>
            <person name="Yandava C."/>
            <person name="Haas B."/>
            <person name="Nusbaum C."/>
            <person name="Birren B."/>
        </authorList>
    </citation>
    <scope>NUCLEOTIDE SEQUENCE</scope>
    <source>
        <strain evidence="2">R3-111a-1</strain>
    </source>
</reference>
<sequence length="663" mass="73454">MYIACRFIRLSHLHRTILFAPCCTYTSSPAGLERQRSEQGYGLGFGLVPTRTKNFFPAVIKSSSSLVVRGLRGLYTQPHLSGPRVFLASSGEVPTTFHHFPISFFLTSQEYEMTLKNHAIFLPPGRPRAQVTVTCVGQRNPIHSPATHQPSLFLSLSSLTCLRPSDAARSWSRNKMQPSCLLQHLPAELVLNILEQCSSAGDVFALASACQRLYNTWKAKSGGVLWRIFLKEMPDFDDALISARLGEQAREAEARRTIQSIALSPGDFSGHRRVPTISEVKAARAFRHLVDALVTYTGDLDLEHPEDRADRRTWPRGQEDSGPESPTRMPEWDDSVRKALYRVLICGAALAGPYNEPLVVARASDDPAVNGLPGRFGAQEQAGMGLSDTEADFLDRFTVCSMQATPQDEEVVFGPLCDWLVGNILSDSDSRRATADRFQRTCGRALCCRNRQSPGSCRIDLIGSNGAHSDAHLVVWEAAKMIWLYQHFAELLLPSAEPGPVGAPQGVGQDRLSKALAVFFGVFRAEDVALIKPTSTNQPDFASANLSIPEEGDHIELQYDDFSNIEFRASGVTLFTDWIYHESGRSSVRGSTGHPVAPLRLKFFDYFLRKTVGLPIIRGSYRQFHDDFTMLVTNTATFALDDVEGREPSDQSTIGFFDSSHFF</sequence>
<dbReference type="AlphaFoldDB" id="J3PGF1"/>
<dbReference type="GeneID" id="20353034"/>
<accession>J3PGF1</accession>
<evidence type="ECO:0000313" key="3">
    <source>
        <dbReference type="EnsemblFungi" id="EJT69693"/>
    </source>
</evidence>
<dbReference type="InterPro" id="IPR036047">
    <property type="entry name" value="F-box-like_dom_sf"/>
</dbReference>
<keyword evidence="4" id="KW-1185">Reference proteome</keyword>
<gene>
    <name evidence="3" type="primary">20353034</name>
    <name evidence="2" type="ORF">GGTG_12576</name>
</gene>
<feature type="compositionally biased region" description="Basic and acidic residues" evidence="1">
    <location>
        <begin position="304"/>
        <end position="319"/>
    </location>
</feature>
<evidence type="ECO:0000256" key="1">
    <source>
        <dbReference type="SAM" id="MobiDB-lite"/>
    </source>
</evidence>
<evidence type="ECO:0000313" key="2">
    <source>
        <dbReference type="EMBL" id="EJT69693.1"/>
    </source>
</evidence>
<reference evidence="3" key="4">
    <citation type="journal article" date="2015" name="G3 (Bethesda)">
        <title>Genome sequences of three phytopathogenic species of the Magnaporthaceae family of fungi.</title>
        <authorList>
            <person name="Okagaki L.H."/>
            <person name="Nunes C.C."/>
            <person name="Sailsbery J."/>
            <person name="Clay B."/>
            <person name="Brown D."/>
            <person name="John T."/>
            <person name="Oh Y."/>
            <person name="Young N."/>
            <person name="Fitzgerald M."/>
            <person name="Haas B.J."/>
            <person name="Zeng Q."/>
            <person name="Young S."/>
            <person name="Adiconis X."/>
            <person name="Fan L."/>
            <person name="Levin J.Z."/>
            <person name="Mitchell T.K."/>
            <person name="Okubara P.A."/>
            <person name="Farman M.L."/>
            <person name="Kohn L.M."/>
            <person name="Birren B."/>
            <person name="Ma L.-J."/>
            <person name="Dean R.A."/>
        </authorList>
    </citation>
    <scope>NUCLEOTIDE SEQUENCE</scope>
    <source>
        <strain evidence="3">R3-111a-1</strain>
    </source>
</reference>
<proteinExistence type="predicted"/>
<reference evidence="4" key="1">
    <citation type="submission" date="2010-07" db="EMBL/GenBank/DDBJ databases">
        <title>The genome sequence of Gaeumannomyces graminis var. tritici strain R3-111a-1.</title>
        <authorList>
            <consortium name="The Broad Institute Genome Sequencing Platform"/>
            <person name="Ma L.-J."/>
            <person name="Dead R."/>
            <person name="Young S."/>
            <person name="Zeng Q."/>
            <person name="Koehrsen M."/>
            <person name="Alvarado L."/>
            <person name="Berlin A."/>
            <person name="Chapman S.B."/>
            <person name="Chen Z."/>
            <person name="Freedman E."/>
            <person name="Gellesch M."/>
            <person name="Goldberg J."/>
            <person name="Griggs A."/>
            <person name="Gujja S."/>
            <person name="Heilman E.R."/>
            <person name="Heiman D."/>
            <person name="Hepburn T."/>
            <person name="Howarth C."/>
            <person name="Jen D."/>
            <person name="Larson L."/>
            <person name="Mehta T."/>
            <person name="Neiman D."/>
            <person name="Pearson M."/>
            <person name="Roberts A."/>
            <person name="Saif S."/>
            <person name="Shea T."/>
            <person name="Shenoy N."/>
            <person name="Sisk P."/>
            <person name="Stolte C."/>
            <person name="Sykes S."/>
            <person name="Walk T."/>
            <person name="White J."/>
            <person name="Yandava C."/>
            <person name="Haas B."/>
            <person name="Nusbaum C."/>
            <person name="Birren B."/>
        </authorList>
    </citation>
    <scope>NUCLEOTIDE SEQUENCE [LARGE SCALE GENOMIC DNA]</scope>
    <source>
        <strain evidence="4">R3-111a-1</strain>
    </source>
</reference>
<dbReference type="EMBL" id="GL385403">
    <property type="protein sequence ID" value="EJT69693.1"/>
    <property type="molecule type" value="Genomic_DNA"/>
</dbReference>
<name>J3PGF1_GAET3</name>
<dbReference type="EnsemblFungi" id="EJT69693">
    <property type="protein sequence ID" value="EJT69693"/>
    <property type="gene ID" value="GGTG_12576"/>
</dbReference>
<protein>
    <recommendedName>
        <fullName evidence="5">F-box domain-containing protein</fullName>
    </recommendedName>
</protein>
<reference evidence="3" key="5">
    <citation type="submission" date="2018-04" db="UniProtKB">
        <authorList>
            <consortium name="EnsemblFungi"/>
        </authorList>
    </citation>
    <scope>IDENTIFICATION</scope>
    <source>
        <strain evidence="3">R3-111a-1</strain>
    </source>
</reference>
<feature type="region of interest" description="Disordered" evidence="1">
    <location>
        <begin position="304"/>
        <end position="331"/>
    </location>
</feature>
<evidence type="ECO:0008006" key="5">
    <source>
        <dbReference type="Google" id="ProtNLM"/>
    </source>
</evidence>
<dbReference type="OrthoDB" id="5214702at2759"/>
<dbReference type="VEuPathDB" id="FungiDB:GGTG_12576"/>
<evidence type="ECO:0000313" key="4">
    <source>
        <dbReference type="Proteomes" id="UP000006039"/>
    </source>
</evidence>
<dbReference type="eggNOG" id="ENOG502T3ZM">
    <property type="taxonomic scope" value="Eukaryota"/>
</dbReference>
<dbReference type="HOGENOM" id="CLU_027085_0_0_1"/>
<dbReference type="RefSeq" id="XP_009228741.1">
    <property type="nucleotide sequence ID" value="XM_009230477.1"/>
</dbReference>
<dbReference type="Proteomes" id="UP000006039">
    <property type="component" value="Unassembled WGS sequence"/>
</dbReference>
<dbReference type="STRING" id="644352.J3PGF1"/>
<reference evidence="2" key="3">
    <citation type="submission" date="2010-09" db="EMBL/GenBank/DDBJ databases">
        <title>Annotation of Gaeumannomyces graminis var. tritici R3-111a-1.</title>
        <authorList>
            <consortium name="The Broad Institute Genome Sequencing Platform"/>
            <person name="Ma L.-J."/>
            <person name="Dead R."/>
            <person name="Young S.K."/>
            <person name="Zeng Q."/>
            <person name="Gargeya S."/>
            <person name="Fitzgerald M."/>
            <person name="Haas B."/>
            <person name="Abouelleil A."/>
            <person name="Alvarado L."/>
            <person name="Arachchi H.M."/>
            <person name="Berlin A."/>
            <person name="Brown A."/>
            <person name="Chapman S.B."/>
            <person name="Chen Z."/>
            <person name="Dunbar C."/>
            <person name="Freedman E."/>
            <person name="Gearin G."/>
            <person name="Gellesch M."/>
            <person name="Goldberg J."/>
            <person name="Griggs A."/>
            <person name="Gujja S."/>
            <person name="Heiman D."/>
            <person name="Howarth C."/>
            <person name="Larson L."/>
            <person name="Lui A."/>
            <person name="MacDonald P.J.P."/>
            <person name="Mehta T."/>
            <person name="Montmayeur A."/>
            <person name="Murphy C."/>
            <person name="Neiman D."/>
            <person name="Pearson M."/>
            <person name="Priest M."/>
            <person name="Roberts A."/>
            <person name="Saif S."/>
            <person name="Shea T."/>
            <person name="Shenoy N."/>
            <person name="Sisk P."/>
            <person name="Stolte C."/>
            <person name="Sykes S."/>
            <person name="Yandava C."/>
            <person name="Wortman J."/>
            <person name="Nusbaum C."/>
            <person name="Birren B."/>
        </authorList>
    </citation>
    <scope>NUCLEOTIDE SEQUENCE</scope>
    <source>
        <strain evidence="2">R3-111a-1</strain>
    </source>
</reference>